<dbReference type="GO" id="GO:0016491">
    <property type="term" value="F:oxidoreductase activity"/>
    <property type="evidence" value="ECO:0007669"/>
    <property type="project" value="InterPro"/>
</dbReference>
<dbReference type="OrthoDB" id="5817912at2759"/>
<dbReference type="Pfam" id="PF02738">
    <property type="entry name" value="MoCoBD_1"/>
    <property type="match status" value="1"/>
</dbReference>
<evidence type="ECO:0000259" key="1">
    <source>
        <dbReference type="Pfam" id="PF02738"/>
    </source>
</evidence>
<dbReference type="PANTHER" id="PTHR45444">
    <property type="entry name" value="XANTHINE DEHYDROGENASE"/>
    <property type="match status" value="1"/>
</dbReference>
<dbReference type="Gene3D" id="3.30.365.10">
    <property type="entry name" value="Aldehyde oxidase/xanthine dehydrogenase, molybdopterin binding domain"/>
    <property type="match status" value="1"/>
</dbReference>
<protein>
    <recommendedName>
        <fullName evidence="1">Aldehyde oxidase/xanthine dehydrogenase first molybdopterin binding domain-containing protein</fullName>
    </recommendedName>
</protein>
<keyword evidence="3" id="KW-1185">Reference proteome</keyword>
<dbReference type="Proteomes" id="UP000053660">
    <property type="component" value="Unassembled WGS sequence"/>
</dbReference>
<gene>
    <name evidence="2" type="ORF">OESDEN_19636</name>
</gene>
<dbReference type="SUPFAM" id="SSF56003">
    <property type="entry name" value="Molybdenum cofactor-binding domain"/>
    <property type="match status" value="1"/>
</dbReference>
<evidence type="ECO:0000313" key="3">
    <source>
        <dbReference type="Proteomes" id="UP000053660"/>
    </source>
</evidence>
<feature type="domain" description="Aldehyde oxidase/xanthine dehydrogenase first molybdopterin binding" evidence="1">
    <location>
        <begin position="11"/>
        <end position="56"/>
    </location>
</feature>
<organism evidence="2 3">
    <name type="scientific">Oesophagostomum dentatum</name>
    <name type="common">Nodular worm</name>
    <dbReference type="NCBI Taxonomy" id="61180"/>
    <lineage>
        <taxon>Eukaryota</taxon>
        <taxon>Metazoa</taxon>
        <taxon>Ecdysozoa</taxon>
        <taxon>Nematoda</taxon>
        <taxon>Chromadorea</taxon>
        <taxon>Rhabditida</taxon>
        <taxon>Rhabditina</taxon>
        <taxon>Rhabditomorpha</taxon>
        <taxon>Strongyloidea</taxon>
        <taxon>Strongylidae</taxon>
        <taxon>Oesophagostomum</taxon>
    </lineage>
</organism>
<name>A0A0B1SBW7_OESDE</name>
<dbReference type="PANTHER" id="PTHR45444:SF3">
    <property type="entry name" value="XANTHINE DEHYDROGENASE"/>
    <property type="match status" value="1"/>
</dbReference>
<dbReference type="InterPro" id="IPR008274">
    <property type="entry name" value="AldOxase/xan_DH_MoCoBD1"/>
</dbReference>
<dbReference type="AlphaFoldDB" id="A0A0B1SBW7"/>
<sequence length="114" mass="13290">MYLSSGATKELLSNKPLTSFFRGFGGPQGMFCAETVVKHVAEELGMDHDKLREINFYEEGGCTPFGMHLRQNNIARTWYECKESSDYERRKEQVLEYNRFEYAISHKQKFALGY</sequence>
<proteinExistence type="predicted"/>
<dbReference type="EMBL" id="KN600030">
    <property type="protein sequence ID" value="KHJ80685.1"/>
    <property type="molecule type" value="Genomic_DNA"/>
</dbReference>
<dbReference type="InterPro" id="IPR016208">
    <property type="entry name" value="Ald_Oxase/xanthine_DH-like"/>
</dbReference>
<reference evidence="2 3" key="1">
    <citation type="submission" date="2014-03" db="EMBL/GenBank/DDBJ databases">
        <title>Draft genome of the hookworm Oesophagostomum dentatum.</title>
        <authorList>
            <person name="Mitreva M."/>
        </authorList>
    </citation>
    <scope>NUCLEOTIDE SEQUENCE [LARGE SCALE GENOMIC DNA]</scope>
    <source>
        <strain evidence="2 3">OD-Hann</strain>
    </source>
</reference>
<evidence type="ECO:0000313" key="2">
    <source>
        <dbReference type="EMBL" id="KHJ80685.1"/>
    </source>
</evidence>
<dbReference type="InterPro" id="IPR037165">
    <property type="entry name" value="AldOxase/xan_DH_Mopterin-bd_sf"/>
</dbReference>
<accession>A0A0B1SBW7</accession>
<dbReference type="GO" id="GO:0005506">
    <property type="term" value="F:iron ion binding"/>
    <property type="evidence" value="ECO:0007669"/>
    <property type="project" value="InterPro"/>
</dbReference>